<keyword evidence="1" id="KW-0812">Transmembrane</keyword>
<dbReference type="STRING" id="9785.ENSLAFP00000015961"/>
<proteinExistence type="predicted"/>
<dbReference type="Ensembl" id="ENSLAFT00000020583.3">
    <property type="protein sequence ID" value="ENSLAFP00000015961.3"/>
    <property type="gene ID" value="ENSLAFG00000020527.3"/>
</dbReference>
<name>G3TLV0_LOXAF</name>
<sequence>MAGARGNVARIRPAQPQHRGTFSCEILHEQRPLARLYFFLNVTGPPPRGETELQVSFREVLRWAPREMEMVEPWRPSLGELLATPGALTPSNQCLLAAAVAFLSASLVLLGWVFFRWYFSDS</sequence>
<dbReference type="InParanoid" id="G3TLV0"/>
<reference evidence="2" key="2">
    <citation type="submission" date="2025-08" db="UniProtKB">
        <authorList>
            <consortium name="Ensembl"/>
        </authorList>
    </citation>
    <scope>IDENTIFICATION</scope>
    <source>
        <strain evidence="2">Isolate ISIS603380</strain>
    </source>
</reference>
<protein>
    <recommendedName>
        <fullName evidence="4">Sperm acrosome associated 6</fullName>
    </recommendedName>
</protein>
<organism evidence="2 3">
    <name type="scientific">Loxodonta africana</name>
    <name type="common">African elephant</name>
    <dbReference type="NCBI Taxonomy" id="9785"/>
    <lineage>
        <taxon>Eukaryota</taxon>
        <taxon>Metazoa</taxon>
        <taxon>Chordata</taxon>
        <taxon>Craniata</taxon>
        <taxon>Vertebrata</taxon>
        <taxon>Euteleostomi</taxon>
        <taxon>Mammalia</taxon>
        <taxon>Eutheria</taxon>
        <taxon>Afrotheria</taxon>
        <taxon>Proboscidea</taxon>
        <taxon>Elephantidae</taxon>
        <taxon>Loxodonta</taxon>
    </lineage>
</organism>
<dbReference type="InterPro" id="IPR034549">
    <property type="entry name" value="SPACA6"/>
</dbReference>
<dbReference type="GeneTree" id="ENSGT00390000009010"/>
<dbReference type="Proteomes" id="UP000007646">
    <property type="component" value="Unassembled WGS sequence"/>
</dbReference>
<evidence type="ECO:0000313" key="3">
    <source>
        <dbReference type="Proteomes" id="UP000007646"/>
    </source>
</evidence>
<keyword evidence="1" id="KW-1133">Transmembrane helix</keyword>
<dbReference type="PANTHER" id="PTHR37366">
    <property type="entry name" value="SPERM ACROSOME MEMBRANE-ASSOCIATED PROTEIN 6"/>
    <property type="match status" value="1"/>
</dbReference>
<dbReference type="HOGENOM" id="CLU_2164135_0_0_1"/>
<reference evidence="2 3" key="1">
    <citation type="submission" date="2009-06" db="EMBL/GenBank/DDBJ databases">
        <title>The Genome Sequence of Loxodonta africana (African elephant).</title>
        <authorList>
            <person name="Di Palma F."/>
            <person name="Heiman D."/>
            <person name="Young S."/>
            <person name="Johnson J."/>
            <person name="Lander E.S."/>
            <person name="Lindblad-Toh K."/>
        </authorList>
    </citation>
    <scope>NUCLEOTIDE SEQUENCE [LARGE SCALE GENOMIC DNA]</scope>
    <source>
        <strain evidence="2 3">Isolate ISIS603380</strain>
    </source>
</reference>
<keyword evidence="1" id="KW-0472">Membrane</keyword>
<accession>G3TLV0</accession>
<evidence type="ECO:0008006" key="4">
    <source>
        <dbReference type="Google" id="ProtNLM"/>
    </source>
</evidence>
<feature type="transmembrane region" description="Helical" evidence="1">
    <location>
        <begin position="95"/>
        <end position="119"/>
    </location>
</feature>
<evidence type="ECO:0000313" key="2">
    <source>
        <dbReference type="Ensembl" id="ENSLAFP00000015961.3"/>
    </source>
</evidence>
<evidence type="ECO:0000256" key="1">
    <source>
        <dbReference type="SAM" id="Phobius"/>
    </source>
</evidence>
<dbReference type="AlphaFoldDB" id="G3TLV0"/>
<keyword evidence="3" id="KW-1185">Reference proteome</keyword>
<dbReference type="GO" id="GO:0007342">
    <property type="term" value="P:fusion of sperm to egg plasma membrane involved in single fertilization"/>
    <property type="evidence" value="ECO:0007669"/>
    <property type="project" value="InterPro"/>
</dbReference>
<dbReference type="PANTHER" id="PTHR37366:SF1">
    <property type="entry name" value="SPERM ACROSOME MEMBRANE-ASSOCIATED PROTEIN 6"/>
    <property type="match status" value="1"/>
</dbReference>
<reference evidence="2" key="3">
    <citation type="submission" date="2025-09" db="UniProtKB">
        <authorList>
            <consortium name="Ensembl"/>
        </authorList>
    </citation>
    <scope>IDENTIFICATION</scope>
    <source>
        <strain evidence="2">Isolate ISIS603380</strain>
    </source>
</reference>
<dbReference type="OMA" id="WAPREME"/>
<dbReference type="eggNOG" id="ENOG502S923">
    <property type="taxonomic scope" value="Eukaryota"/>
</dbReference>